<keyword evidence="2" id="KW-1185">Reference proteome</keyword>
<organism evidence="1 2">
    <name type="scientific">Fischerella thermalis JSC-11</name>
    <dbReference type="NCBI Taxonomy" id="741277"/>
    <lineage>
        <taxon>Bacteria</taxon>
        <taxon>Bacillati</taxon>
        <taxon>Cyanobacteriota</taxon>
        <taxon>Cyanophyceae</taxon>
        <taxon>Nostocales</taxon>
        <taxon>Hapalosiphonaceae</taxon>
        <taxon>Fischerella</taxon>
    </lineage>
</organism>
<gene>
    <name evidence="1" type="ORF">FJSC11DRAFT_2194</name>
</gene>
<dbReference type="EMBL" id="AGIZ01000006">
    <property type="protein sequence ID" value="EHC13930.1"/>
    <property type="molecule type" value="Genomic_DNA"/>
</dbReference>
<sequence length="47" mass="5052">MFKLGSTKSIFLAHIQQALLGGNLFIEYDLVLQSVPAVRIPGGLTPP</sequence>
<accession>G6FTJ7</accession>
<dbReference type="Proteomes" id="UP000004344">
    <property type="component" value="Unassembled WGS sequence"/>
</dbReference>
<proteinExistence type="predicted"/>
<evidence type="ECO:0000313" key="2">
    <source>
        <dbReference type="Proteomes" id="UP000004344"/>
    </source>
</evidence>
<name>G6FTJ7_9CYAN</name>
<comment type="caution">
    <text evidence="1">The sequence shown here is derived from an EMBL/GenBank/DDBJ whole genome shotgun (WGS) entry which is preliminary data.</text>
</comment>
<evidence type="ECO:0000313" key="1">
    <source>
        <dbReference type="EMBL" id="EHC13930.1"/>
    </source>
</evidence>
<reference evidence="1 2" key="1">
    <citation type="submission" date="2011-09" db="EMBL/GenBank/DDBJ databases">
        <title>The draft genome of Fischerella sp. JSC-11.</title>
        <authorList>
            <consortium name="US DOE Joint Genome Institute (JGI-PGF)"/>
            <person name="Lucas S."/>
            <person name="Han J."/>
            <person name="Lapidus A."/>
            <person name="Cheng J.-F."/>
            <person name="Goodwin L."/>
            <person name="Pitluck S."/>
            <person name="Peters L."/>
            <person name="Land M.L."/>
            <person name="Hauser L."/>
            <person name="Sarkisova S."/>
            <person name="Bryant D.A."/>
            <person name="Brown I."/>
            <person name="Woyke T.J."/>
        </authorList>
    </citation>
    <scope>NUCLEOTIDE SEQUENCE [LARGE SCALE GENOMIC DNA]</scope>
    <source>
        <strain evidence="1 2">JSC-11</strain>
    </source>
</reference>
<protein>
    <submittedName>
        <fullName evidence="1">Uncharacterized protein</fullName>
    </submittedName>
</protein>
<dbReference type="AlphaFoldDB" id="G6FTJ7"/>